<proteinExistence type="predicted"/>
<dbReference type="PROSITE" id="PS50977">
    <property type="entry name" value="HTH_TETR_2"/>
    <property type="match status" value="1"/>
</dbReference>
<keyword evidence="7" id="KW-1185">Reference proteome</keyword>
<organism evidence="6 7">
    <name type="scientific">Hoeflea halophila</name>
    <dbReference type="NCBI Taxonomy" id="714899"/>
    <lineage>
        <taxon>Bacteria</taxon>
        <taxon>Pseudomonadati</taxon>
        <taxon>Pseudomonadota</taxon>
        <taxon>Alphaproteobacteria</taxon>
        <taxon>Hyphomicrobiales</taxon>
        <taxon>Rhizobiaceae</taxon>
        <taxon>Hoeflea</taxon>
    </lineage>
</organism>
<protein>
    <submittedName>
        <fullName evidence="6">TetR family transcriptional regulator</fullName>
    </submittedName>
</protein>
<sequence length="197" mass="20913">MNIKTRMSNQDRSDMTRKALVKAARELFIEKGYGEAGTPELVRAAGVTRGALYHHFEDKQALFRAVAENELAEVAKLIERSATTASTTMQALESGTRAYLDAMQASGRAHLLLVEGPAALGVQTMKQLNSDSAAHTLRDGLAAAMAAGEIPQLPLDALTAILDAAFDRAALEMAQGASRTDIETALSALFRGLAAAK</sequence>
<dbReference type="Proteomes" id="UP000219465">
    <property type="component" value="Unassembled WGS sequence"/>
</dbReference>
<reference evidence="7" key="1">
    <citation type="submission" date="2017-08" db="EMBL/GenBank/DDBJ databases">
        <authorList>
            <person name="Varghese N."/>
            <person name="Submissions S."/>
        </authorList>
    </citation>
    <scope>NUCLEOTIDE SEQUENCE [LARGE SCALE GENOMIC DNA]</scope>
    <source>
        <strain evidence="7">KCTC 23107</strain>
    </source>
</reference>
<dbReference type="RefSeq" id="WP_097105169.1">
    <property type="nucleotide sequence ID" value="NZ_OCPC01000001.1"/>
</dbReference>
<keyword evidence="2 4" id="KW-0238">DNA-binding</keyword>
<evidence type="ECO:0000256" key="3">
    <source>
        <dbReference type="ARBA" id="ARBA00023163"/>
    </source>
</evidence>
<evidence type="ECO:0000256" key="4">
    <source>
        <dbReference type="PROSITE-ProRule" id="PRU00335"/>
    </source>
</evidence>
<evidence type="ECO:0000313" key="6">
    <source>
        <dbReference type="EMBL" id="SOE09930.1"/>
    </source>
</evidence>
<evidence type="ECO:0000313" key="7">
    <source>
        <dbReference type="Proteomes" id="UP000219465"/>
    </source>
</evidence>
<dbReference type="PANTHER" id="PTHR30055:SF234">
    <property type="entry name" value="HTH-TYPE TRANSCRIPTIONAL REGULATOR BETI"/>
    <property type="match status" value="1"/>
</dbReference>
<dbReference type="AlphaFoldDB" id="A0A286HQ25"/>
<dbReference type="PANTHER" id="PTHR30055">
    <property type="entry name" value="HTH-TYPE TRANSCRIPTIONAL REGULATOR RUTR"/>
    <property type="match status" value="1"/>
</dbReference>
<dbReference type="GO" id="GO:0000976">
    <property type="term" value="F:transcription cis-regulatory region binding"/>
    <property type="evidence" value="ECO:0007669"/>
    <property type="project" value="TreeGrafter"/>
</dbReference>
<accession>A0A286HQ25</accession>
<dbReference type="Pfam" id="PF21351">
    <property type="entry name" value="TetR_C_41"/>
    <property type="match status" value="1"/>
</dbReference>
<dbReference type="OrthoDB" id="9805134at2"/>
<dbReference type="InterPro" id="IPR001647">
    <property type="entry name" value="HTH_TetR"/>
</dbReference>
<evidence type="ECO:0000259" key="5">
    <source>
        <dbReference type="PROSITE" id="PS50977"/>
    </source>
</evidence>
<dbReference type="Pfam" id="PF00440">
    <property type="entry name" value="TetR_N"/>
    <property type="match status" value="1"/>
</dbReference>
<name>A0A286HQ25_9HYPH</name>
<evidence type="ECO:0000256" key="1">
    <source>
        <dbReference type="ARBA" id="ARBA00023015"/>
    </source>
</evidence>
<feature type="DNA-binding region" description="H-T-H motif" evidence="4">
    <location>
        <begin position="37"/>
        <end position="56"/>
    </location>
</feature>
<dbReference type="InterPro" id="IPR049484">
    <property type="entry name" value="Rv0078-like_C"/>
</dbReference>
<dbReference type="EMBL" id="OCPC01000001">
    <property type="protein sequence ID" value="SOE09930.1"/>
    <property type="molecule type" value="Genomic_DNA"/>
</dbReference>
<dbReference type="PRINTS" id="PR00455">
    <property type="entry name" value="HTHTETR"/>
</dbReference>
<dbReference type="Gene3D" id="1.10.357.10">
    <property type="entry name" value="Tetracycline Repressor, domain 2"/>
    <property type="match status" value="1"/>
</dbReference>
<evidence type="ECO:0000256" key="2">
    <source>
        <dbReference type="ARBA" id="ARBA00023125"/>
    </source>
</evidence>
<keyword evidence="3" id="KW-0804">Transcription</keyword>
<dbReference type="SUPFAM" id="SSF46689">
    <property type="entry name" value="Homeodomain-like"/>
    <property type="match status" value="1"/>
</dbReference>
<dbReference type="InterPro" id="IPR009057">
    <property type="entry name" value="Homeodomain-like_sf"/>
</dbReference>
<dbReference type="InterPro" id="IPR050109">
    <property type="entry name" value="HTH-type_TetR-like_transc_reg"/>
</dbReference>
<keyword evidence="1" id="KW-0805">Transcription regulation</keyword>
<dbReference type="GO" id="GO:0003700">
    <property type="term" value="F:DNA-binding transcription factor activity"/>
    <property type="evidence" value="ECO:0007669"/>
    <property type="project" value="TreeGrafter"/>
</dbReference>
<gene>
    <name evidence="6" type="ORF">SAMN05877838_0740</name>
</gene>
<feature type="domain" description="HTH tetR-type" evidence="5">
    <location>
        <begin position="14"/>
        <end position="74"/>
    </location>
</feature>